<dbReference type="SUPFAM" id="SSF51197">
    <property type="entry name" value="Clavaminate synthase-like"/>
    <property type="match status" value="1"/>
</dbReference>
<dbReference type="GO" id="GO:0070988">
    <property type="term" value="P:demethylation"/>
    <property type="evidence" value="ECO:0007669"/>
    <property type="project" value="InterPro"/>
</dbReference>
<dbReference type="GO" id="GO:0032451">
    <property type="term" value="F:demethylase activity"/>
    <property type="evidence" value="ECO:0007669"/>
    <property type="project" value="TreeGrafter"/>
</dbReference>
<gene>
    <name evidence="2" type="ORF">CHYS00102_LOCUS2240</name>
</gene>
<dbReference type="Gene3D" id="2.60.120.590">
    <property type="entry name" value="Alpha-ketoglutarate-dependent dioxygenase AlkB-like"/>
    <property type="match status" value="1"/>
</dbReference>
<sequence>MERSNFFIAKKPAAKRARLASHEALQNNKSRFVSCPLCLKSFPIHFIEAHAAACDGASNVGKPRSLENKNSAGCSFLLKDKTSIIKASKGNDGSSVINLTENTKALKQSAVKMQWRKIIQSAKSNSSVPGLFLFEDFITEEEEKEIIRHLDGVECTKNTNNDNKSHDEQPQFLPWKPCRFNGQHRGKRWGVHCSLRDRKVYPAERPLPAPIRNIIKKMKNHPRLKYSIMRRCTPNEANAIDYRRERGDHLQSHVDDRQLSKELIVNLSLAGDCLMTFRHQRTRTVASKKVLLKRRTLQVLTGGARYDYSHGICNEDLLSDRRISITMRESPLTK</sequence>
<dbReference type="PANTHER" id="PTHR12463">
    <property type="entry name" value="OXYGENASE-RELATED"/>
    <property type="match status" value="1"/>
</dbReference>
<dbReference type="AlphaFoldDB" id="A0A7S1FL10"/>
<evidence type="ECO:0000259" key="1">
    <source>
        <dbReference type="Pfam" id="PF13532"/>
    </source>
</evidence>
<evidence type="ECO:0000313" key="2">
    <source>
        <dbReference type="EMBL" id="CAD8875065.1"/>
    </source>
</evidence>
<name>A0A7S1FL10_9STRA</name>
<organism evidence="2">
    <name type="scientific">Corethron hystrix</name>
    <dbReference type="NCBI Taxonomy" id="216773"/>
    <lineage>
        <taxon>Eukaryota</taxon>
        <taxon>Sar</taxon>
        <taxon>Stramenopiles</taxon>
        <taxon>Ochrophyta</taxon>
        <taxon>Bacillariophyta</taxon>
        <taxon>Coscinodiscophyceae</taxon>
        <taxon>Corethrophycidae</taxon>
        <taxon>Corethrales</taxon>
        <taxon>Corethraceae</taxon>
        <taxon>Corethron</taxon>
    </lineage>
</organism>
<dbReference type="InterPro" id="IPR027450">
    <property type="entry name" value="AlkB-like"/>
</dbReference>
<reference evidence="2" key="1">
    <citation type="submission" date="2021-01" db="EMBL/GenBank/DDBJ databases">
        <authorList>
            <person name="Corre E."/>
            <person name="Pelletier E."/>
            <person name="Niang G."/>
            <person name="Scheremetjew M."/>
            <person name="Finn R."/>
            <person name="Kale V."/>
            <person name="Holt S."/>
            <person name="Cochrane G."/>
            <person name="Meng A."/>
            <person name="Brown T."/>
            <person name="Cohen L."/>
        </authorList>
    </citation>
    <scope>NUCLEOTIDE SEQUENCE</scope>
    <source>
        <strain evidence="2">308</strain>
    </source>
</reference>
<dbReference type="InterPro" id="IPR037151">
    <property type="entry name" value="AlkB-like_sf"/>
</dbReference>
<dbReference type="Pfam" id="PF13532">
    <property type="entry name" value="2OG-FeII_Oxy_2"/>
    <property type="match status" value="1"/>
</dbReference>
<dbReference type="InterPro" id="IPR032857">
    <property type="entry name" value="ALKBH4"/>
</dbReference>
<protein>
    <recommendedName>
        <fullName evidence="1">Alpha-ketoglutarate-dependent dioxygenase AlkB-like domain-containing protein</fullName>
    </recommendedName>
</protein>
<feature type="domain" description="Alpha-ketoglutarate-dependent dioxygenase AlkB-like" evidence="1">
    <location>
        <begin position="130"/>
        <end position="328"/>
    </location>
</feature>
<accession>A0A7S1FL10</accession>
<dbReference type="EMBL" id="HBFR01003252">
    <property type="protein sequence ID" value="CAD8875065.1"/>
    <property type="molecule type" value="Transcribed_RNA"/>
</dbReference>
<proteinExistence type="predicted"/>
<dbReference type="PANTHER" id="PTHR12463:SF1">
    <property type="entry name" value="2-OXOGLUTARATE AND FE-DEPENDENT OXYGENASE FAMILY PROTEIN"/>
    <property type="match status" value="1"/>
</dbReference>
<dbReference type="GO" id="GO:0016491">
    <property type="term" value="F:oxidoreductase activity"/>
    <property type="evidence" value="ECO:0007669"/>
    <property type="project" value="TreeGrafter"/>
</dbReference>